<evidence type="ECO:0000256" key="5">
    <source>
        <dbReference type="SAM" id="MobiDB-lite"/>
    </source>
</evidence>
<organism evidence="8 9">
    <name type="scientific">Corynebacterium matruchotii</name>
    <dbReference type="NCBI Taxonomy" id="43768"/>
    <lineage>
        <taxon>Bacteria</taxon>
        <taxon>Bacillati</taxon>
        <taxon>Actinomycetota</taxon>
        <taxon>Actinomycetes</taxon>
        <taxon>Mycobacteriales</taxon>
        <taxon>Corynebacteriaceae</taxon>
        <taxon>Corynebacterium</taxon>
    </lineage>
</organism>
<feature type="compositionally biased region" description="Polar residues" evidence="5">
    <location>
        <begin position="801"/>
        <end position="811"/>
    </location>
</feature>
<evidence type="ECO:0000313" key="8">
    <source>
        <dbReference type="EMBL" id="SPW23681.1"/>
    </source>
</evidence>
<evidence type="ECO:0000256" key="6">
    <source>
        <dbReference type="SAM" id="Phobius"/>
    </source>
</evidence>
<keyword evidence="8" id="KW-0176">Collagen</keyword>
<feature type="transmembrane region" description="Helical" evidence="6">
    <location>
        <begin position="849"/>
        <end position="872"/>
    </location>
</feature>
<feature type="compositionally biased region" description="Gly residues" evidence="5">
    <location>
        <begin position="686"/>
        <end position="725"/>
    </location>
</feature>
<keyword evidence="6" id="KW-0472">Membrane</keyword>
<feature type="compositionally biased region" description="Basic and acidic residues" evidence="5">
    <location>
        <begin position="813"/>
        <end position="832"/>
    </location>
</feature>
<feature type="compositionally biased region" description="Low complexity" evidence="5">
    <location>
        <begin position="666"/>
        <end position="685"/>
    </location>
</feature>
<protein>
    <submittedName>
        <fullName evidence="8">Putative collagen-binding protein</fullName>
    </submittedName>
</protein>
<accession>A0A8B4GZ65</accession>
<dbReference type="NCBIfam" id="TIGR01167">
    <property type="entry name" value="LPXTG_anchor"/>
    <property type="match status" value="1"/>
</dbReference>
<keyword evidence="1" id="KW-0134">Cell wall</keyword>
<dbReference type="Proteomes" id="UP000249886">
    <property type="component" value="Unassembled WGS sequence"/>
</dbReference>
<feature type="compositionally biased region" description="Gly residues" evidence="5">
    <location>
        <begin position="560"/>
        <end position="571"/>
    </location>
</feature>
<evidence type="ECO:0000313" key="9">
    <source>
        <dbReference type="Proteomes" id="UP000249886"/>
    </source>
</evidence>
<evidence type="ECO:0000256" key="2">
    <source>
        <dbReference type="ARBA" id="ARBA00022525"/>
    </source>
</evidence>
<dbReference type="PROSITE" id="PS50847">
    <property type="entry name" value="GRAM_POS_ANCHORING"/>
    <property type="match status" value="1"/>
</dbReference>
<dbReference type="InterPro" id="IPR041100">
    <property type="entry name" value="TQ"/>
</dbReference>
<dbReference type="Pfam" id="PF18202">
    <property type="entry name" value="TQ"/>
    <property type="match status" value="1"/>
</dbReference>
<dbReference type="InterPro" id="IPR019931">
    <property type="entry name" value="LPXTG_anchor"/>
</dbReference>
<feature type="domain" description="Gram-positive cocci surface proteins LPxTG" evidence="7">
    <location>
        <begin position="844"/>
        <end position="878"/>
    </location>
</feature>
<dbReference type="EMBL" id="UARK01000001">
    <property type="protein sequence ID" value="SPW23681.1"/>
    <property type="molecule type" value="Genomic_DNA"/>
</dbReference>
<dbReference type="AlphaFoldDB" id="A0A8B4GZ65"/>
<evidence type="ECO:0000256" key="1">
    <source>
        <dbReference type="ARBA" id="ARBA00022512"/>
    </source>
</evidence>
<feature type="compositionally biased region" description="Low complexity" evidence="5">
    <location>
        <begin position="572"/>
        <end position="591"/>
    </location>
</feature>
<feature type="compositionally biased region" description="Gly residues" evidence="5">
    <location>
        <begin position="652"/>
        <end position="665"/>
    </location>
</feature>
<sequence>MRYCRTHHLKNPLSGIKFALSVTRLAESPENDGSMLSQHSLNKGRSKRLVSAVAALSLFFGAAHVAPTASAQEIGAKFSITEDEKGYKVTDGSKTILAELFSATSGSEKRLAYCNELEVNFHETNDAYAAKWSEFPGNNNFKKDETVRRKVNWIAANSYPAVSYETVLQKAGVTSTQVSKQSVIAQTQAAIWNLGSGFNYKGLAHGQGTAEEQQNAKKVYEYLLGPANVGRAESTSVDLQVGFKGKDSATRQANGTFGPFTLDTNADSVEVTAETGQVVDKNGNAFPANEIKKGQEFYFKAEEQAGSAKLIAKAASSEVNGALIISPTANNNHYQTLIVTHDKEKTKEAELYIEWKGTNARLSTTARKKGDEHSQRVKSKGGTIVDIVAYEGLIVGKEYTLKGQLYERRVKEGTDTVEAVPTDIKSEKKFTPTQEKDEVHLELEIPEGYAGKTLVVFEEAYGPDGKLIAKHADINDENQTIYVNQPYQDMSSDSSAAKTGSAGAMFAGSSKCFSGGAAGGSSKKEDKNKGSLGDLFAGSSSLFGGDKDKDKGGSDSNGGSTNGGNGNGNGGSNTQNGSTGDNKDNNGSTSGSTGGGNGNGGGNGGANGGSDTKTGSDAGAVAGSAGGALTGSSSDKDKDKKGSTAGSSGDNKGNGNGQGAGGSDGKSGSDANSTSDTNGGSTSGSSGEGKGKGQGNGTGQGNGNGGSTAGSSGEGKGQGNGGANGGSDSENKNGSAALAGSTSGADCGGALALGALAVGGLVLTAVGFNVLAKNAAPAPLAGAADPKSDTKGAAPAAGDPNNKNATNSNTKGAEPKEKGVAHKDPNTSKMDVKSASPAKSNSALANTGVSGILIMLAIAAVAAIAGGALIFFGRRKKN</sequence>
<dbReference type="Gene3D" id="2.60.40.3930">
    <property type="match status" value="1"/>
</dbReference>
<keyword evidence="4" id="KW-0572">Peptidoglycan-anchor</keyword>
<name>A0A8B4GZ65_9CORY</name>
<keyword evidence="2" id="KW-0964">Secreted</keyword>
<proteinExistence type="predicted"/>
<gene>
    <name evidence="8" type="ORF">NCTC10254_00038</name>
</gene>
<feature type="region of interest" description="Disordered" evidence="5">
    <location>
        <begin position="779"/>
        <end position="841"/>
    </location>
</feature>
<evidence type="ECO:0000256" key="4">
    <source>
        <dbReference type="ARBA" id="ARBA00023088"/>
    </source>
</evidence>
<dbReference type="NCBIfam" id="NF033903">
    <property type="entry name" value="VaFE_rpt"/>
    <property type="match status" value="1"/>
</dbReference>
<evidence type="ECO:0000259" key="7">
    <source>
        <dbReference type="PROSITE" id="PS50847"/>
    </source>
</evidence>
<dbReference type="Pfam" id="PF08341">
    <property type="entry name" value="TED"/>
    <property type="match status" value="1"/>
</dbReference>
<dbReference type="InterPro" id="IPR013552">
    <property type="entry name" value="Thioester_dom"/>
</dbReference>
<feature type="compositionally biased region" description="Low complexity" evidence="5">
    <location>
        <begin position="734"/>
        <end position="744"/>
    </location>
</feature>
<feature type="compositionally biased region" description="Gly residues" evidence="5">
    <location>
        <begin position="592"/>
        <end position="608"/>
    </location>
</feature>
<feature type="transmembrane region" description="Helical" evidence="6">
    <location>
        <begin position="49"/>
        <end position="67"/>
    </location>
</feature>
<comment type="caution">
    <text evidence="8">The sequence shown here is derived from an EMBL/GenBank/DDBJ whole genome shotgun (WGS) entry which is preliminary data.</text>
</comment>
<feature type="region of interest" description="Disordered" evidence="5">
    <location>
        <begin position="515"/>
        <end position="744"/>
    </location>
</feature>
<reference evidence="8 9" key="1">
    <citation type="submission" date="2018-06" db="EMBL/GenBank/DDBJ databases">
        <authorList>
            <consortium name="Pathogen Informatics"/>
            <person name="Doyle S."/>
        </authorList>
    </citation>
    <scope>NUCLEOTIDE SEQUENCE [LARGE SCALE GENOMIC DNA]</scope>
    <source>
        <strain evidence="8 9">NCTC10254</strain>
    </source>
</reference>
<keyword evidence="3" id="KW-0732">Signal</keyword>
<keyword evidence="6" id="KW-0812">Transmembrane</keyword>
<evidence type="ECO:0000256" key="3">
    <source>
        <dbReference type="ARBA" id="ARBA00022729"/>
    </source>
</evidence>
<keyword evidence="6" id="KW-1133">Transmembrane helix</keyword>
<feature type="compositionally biased region" description="Low complexity" evidence="5">
    <location>
        <begin position="609"/>
        <end position="623"/>
    </location>
</feature>